<sequence>MYPANAAFVLGICAVLLLAVAQIIVSSVAGCCGCCKPRAGASESRRIVGIVCSVFSWIAAIVAGVSFVQGAAWNAPVTRDTVPLCYLKDGVFRRAAVLTLVAAVLGIKSYIMLRAAAAGEPKPDGQQQQPASATAVATGYPPHYVHPQGYVPNQQFRPAAAADHG</sequence>
<keyword evidence="4 7" id="KW-1133">Transmembrane helix</keyword>
<accession>A0A6G1ELZ2</accession>
<evidence type="ECO:0000256" key="2">
    <source>
        <dbReference type="ARBA" id="ARBA00022692"/>
    </source>
</evidence>
<organism evidence="8 9">
    <name type="scientific">Oryza meyeriana var. granulata</name>
    <dbReference type="NCBI Taxonomy" id="110450"/>
    <lineage>
        <taxon>Eukaryota</taxon>
        <taxon>Viridiplantae</taxon>
        <taxon>Streptophyta</taxon>
        <taxon>Embryophyta</taxon>
        <taxon>Tracheophyta</taxon>
        <taxon>Spermatophyta</taxon>
        <taxon>Magnoliopsida</taxon>
        <taxon>Liliopsida</taxon>
        <taxon>Poales</taxon>
        <taxon>Poaceae</taxon>
        <taxon>BOP clade</taxon>
        <taxon>Oryzoideae</taxon>
        <taxon>Oryzeae</taxon>
        <taxon>Oryzinae</taxon>
        <taxon>Oryza</taxon>
        <taxon>Oryza meyeriana</taxon>
    </lineage>
</organism>
<keyword evidence="5 7" id="KW-0472">Membrane</keyword>
<proteinExistence type="inferred from homology"/>
<dbReference type="InterPro" id="IPR009606">
    <property type="entry name" value="DEAL/Modifying_wall_lignin1/2"/>
</dbReference>
<dbReference type="Pfam" id="PF06749">
    <property type="entry name" value="DUF1218"/>
    <property type="match status" value="1"/>
</dbReference>
<comment type="similarity">
    <text evidence="6">Belongs to the DESIGUAL family.</text>
</comment>
<feature type="transmembrane region" description="Helical" evidence="7">
    <location>
        <begin position="91"/>
        <end position="113"/>
    </location>
</feature>
<feature type="transmembrane region" description="Helical" evidence="7">
    <location>
        <begin position="47"/>
        <end position="71"/>
    </location>
</feature>
<feature type="transmembrane region" description="Helical" evidence="7">
    <location>
        <begin position="6"/>
        <end position="35"/>
    </location>
</feature>
<dbReference type="AlphaFoldDB" id="A0A6G1ELZ2"/>
<dbReference type="OrthoDB" id="693611at2759"/>
<evidence type="ECO:0000256" key="7">
    <source>
        <dbReference type="SAM" id="Phobius"/>
    </source>
</evidence>
<evidence type="ECO:0000256" key="6">
    <source>
        <dbReference type="ARBA" id="ARBA00029467"/>
    </source>
</evidence>
<evidence type="ECO:0000256" key="5">
    <source>
        <dbReference type="ARBA" id="ARBA00023136"/>
    </source>
</evidence>
<gene>
    <name evidence="8" type="ORF">E2562_017188</name>
</gene>
<keyword evidence="2 7" id="KW-0812">Transmembrane</keyword>
<evidence type="ECO:0000313" key="9">
    <source>
        <dbReference type="Proteomes" id="UP000479710"/>
    </source>
</evidence>
<dbReference type="EMBL" id="SPHZ02000003">
    <property type="protein sequence ID" value="KAF0925604.1"/>
    <property type="molecule type" value="Genomic_DNA"/>
</dbReference>
<evidence type="ECO:0000256" key="4">
    <source>
        <dbReference type="ARBA" id="ARBA00022989"/>
    </source>
</evidence>
<reference evidence="8 9" key="1">
    <citation type="submission" date="2019-11" db="EMBL/GenBank/DDBJ databases">
        <title>Whole genome sequence of Oryza granulata.</title>
        <authorList>
            <person name="Li W."/>
        </authorList>
    </citation>
    <scope>NUCLEOTIDE SEQUENCE [LARGE SCALE GENOMIC DNA]</scope>
    <source>
        <strain evidence="9">cv. Menghai</strain>
        <tissue evidence="8">Leaf</tissue>
    </source>
</reference>
<dbReference type="Proteomes" id="UP000479710">
    <property type="component" value="Unassembled WGS sequence"/>
</dbReference>
<name>A0A6G1ELZ2_9ORYZ</name>
<keyword evidence="9" id="KW-1185">Reference proteome</keyword>
<protein>
    <submittedName>
        <fullName evidence="8">Uncharacterized protein</fullName>
    </submittedName>
</protein>
<dbReference type="GO" id="GO:0012505">
    <property type="term" value="C:endomembrane system"/>
    <property type="evidence" value="ECO:0007669"/>
    <property type="project" value="UniProtKB-SubCell"/>
</dbReference>
<evidence type="ECO:0000256" key="3">
    <source>
        <dbReference type="ARBA" id="ARBA00022729"/>
    </source>
</evidence>
<dbReference type="PANTHER" id="PTHR31769">
    <property type="entry name" value="OS07G0462200 PROTEIN-RELATED"/>
    <property type="match status" value="1"/>
</dbReference>
<comment type="caution">
    <text evidence="8">The sequence shown here is derived from an EMBL/GenBank/DDBJ whole genome shotgun (WGS) entry which is preliminary data.</text>
</comment>
<evidence type="ECO:0000313" key="8">
    <source>
        <dbReference type="EMBL" id="KAF0925604.1"/>
    </source>
</evidence>
<keyword evidence="3" id="KW-0732">Signal</keyword>
<evidence type="ECO:0000256" key="1">
    <source>
        <dbReference type="ARBA" id="ARBA00004127"/>
    </source>
</evidence>
<dbReference type="InterPro" id="IPR052222">
    <property type="entry name" value="DESIGUAL"/>
</dbReference>
<comment type="subcellular location">
    <subcellularLocation>
        <location evidence="1">Endomembrane system</location>
        <topology evidence="1">Multi-pass membrane protein</topology>
    </subcellularLocation>
</comment>